<evidence type="ECO:0000313" key="2">
    <source>
        <dbReference type="EMBL" id="CAG7652721.1"/>
    </source>
</evidence>
<dbReference type="RefSeq" id="WP_218096257.1">
    <property type="nucleotide sequence ID" value="NZ_CAJVAS010000076.1"/>
</dbReference>
<protein>
    <recommendedName>
        <fullName evidence="4">Copper amine oxidase-like N-terminal domain-containing protein</fullName>
    </recommendedName>
</protein>
<evidence type="ECO:0000256" key="1">
    <source>
        <dbReference type="SAM" id="SignalP"/>
    </source>
</evidence>
<organism evidence="2 3">
    <name type="scientific">Paenibacillus solanacearum</name>
    <dbReference type="NCBI Taxonomy" id="2048548"/>
    <lineage>
        <taxon>Bacteria</taxon>
        <taxon>Bacillati</taxon>
        <taxon>Bacillota</taxon>
        <taxon>Bacilli</taxon>
        <taxon>Bacillales</taxon>
        <taxon>Paenibacillaceae</taxon>
        <taxon>Paenibacillus</taxon>
    </lineage>
</organism>
<name>A0A916NYZ4_9BACL</name>
<dbReference type="AlphaFoldDB" id="A0A916NYZ4"/>
<keyword evidence="3" id="KW-1185">Reference proteome</keyword>
<dbReference type="EMBL" id="CAJVAS010000076">
    <property type="protein sequence ID" value="CAG7652721.1"/>
    <property type="molecule type" value="Genomic_DNA"/>
</dbReference>
<gene>
    <name evidence="2" type="ORF">PAESOLCIP111_06610</name>
</gene>
<evidence type="ECO:0008006" key="4">
    <source>
        <dbReference type="Google" id="ProtNLM"/>
    </source>
</evidence>
<keyword evidence="1" id="KW-0732">Signal</keyword>
<dbReference type="PROSITE" id="PS51257">
    <property type="entry name" value="PROKAR_LIPOPROTEIN"/>
    <property type="match status" value="1"/>
</dbReference>
<evidence type="ECO:0000313" key="3">
    <source>
        <dbReference type="Proteomes" id="UP000693672"/>
    </source>
</evidence>
<comment type="caution">
    <text evidence="2">The sequence shown here is derived from an EMBL/GenBank/DDBJ whole genome shotgun (WGS) entry which is preliminary data.</text>
</comment>
<reference evidence="2" key="1">
    <citation type="submission" date="2021-06" db="EMBL/GenBank/DDBJ databases">
        <authorList>
            <person name="Criscuolo A."/>
        </authorList>
    </citation>
    <scope>NUCLEOTIDE SEQUENCE</scope>
    <source>
        <strain evidence="2">CIP111600</strain>
    </source>
</reference>
<feature type="chain" id="PRO_5036813583" description="Copper amine oxidase-like N-terminal domain-containing protein" evidence="1">
    <location>
        <begin position="32"/>
        <end position="556"/>
    </location>
</feature>
<sequence>MISAKKNKYRFLIVLIMLLGSCLSNNYNAFADNPQQPQYDSIEPKIFRAKARFYLDTDKINRMYYPVVELNEVNWESGKVFRKTYEFKNYARKIPDGFVYQQIGSNHAWTSNDEFFYYGDYKNKFSFGVSQHIEGTILNTAEGIKAYYVFAEGFYENTPSRNRTRPVVSTLYEFDFTSKDLRIVNQLESDTSYLRNVLPGMEVYSIRYENSIDFYSITSNEYRSSIPGSYNHYDNEKMYIGLSGMSLTYDPMPSYGDYVYEVPNTFGHSVTIMHKDGSNEESKLINGDNPIMKYGVKYVGNNKYVYRTDPISTISLINNEHEQLLSDGGYTLGYFSPDDKYMLIYSSIKDEHYSIKKLKIFDIEREIFIQETDEYPFLNPNPAFVWVGNSIVTQQQLYFDGENEQPFLHLPTGIITQKNDSIRTLQSRGVQNLFYNFNPENYITFSDPIEVVVKGESVKYSGQGTFLTANNTAYIPLRDFISTIGGHLEVNDQFINVKYGKVSLIVDSMDNNNILYNGTIHVPLWDIAPKLGFSVDFQEPRAGSKSTTLWRRYVLE</sequence>
<feature type="signal peptide" evidence="1">
    <location>
        <begin position="1"/>
        <end position="31"/>
    </location>
</feature>
<accession>A0A916NYZ4</accession>
<proteinExistence type="predicted"/>
<dbReference type="Proteomes" id="UP000693672">
    <property type="component" value="Unassembled WGS sequence"/>
</dbReference>